<keyword evidence="7" id="KW-0804">Transcription</keyword>
<dbReference type="Pfam" id="PF13894">
    <property type="entry name" value="zf-C2H2_4"/>
    <property type="match status" value="1"/>
</dbReference>
<dbReference type="PROSITE" id="PS00028">
    <property type="entry name" value="ZINC_FINGER_C2H2_1"/>
    <property type="match status" value="1"/>
</dbReference>
<dbReference type="Proteomes" id="UP000828390">
    <property type="component" value="Unassembled WGS sequence"/>
</dbReference>
<evidence type="ECO:0000256" key="10">
    <source>
        <dbReference type="PROSITE-ProRule" id="PRU00042"/>
    </source>
</evidence>
<organism evidence="12 13">
    <name type="scientific">Dreissena polymorpha</name>
    <name type="common">Zebra mussel</name>
    <name type="synonym">Mytilus polymorpha</name>
    <dbReference type="NCBI Taxonomy" id="45954"/>
    <lineage>
        <taxon>Eukaryota</taxon>
        <taxon>Metazoa</taxon>
        <taxon>Spiralia</taxon>
        <taxon>Lophotrochozoa</taxon>
        <taxon>Mollusca</taxon>
        <taxon>Bivalvia</taxon>
        <taxon>Autobranchia</taxon>
        <taxon>Heteroconchia</taxon>
        <taxon>Euheterodonta</taxon>
        <taxon>Imparidentia</taxon>
        <taxon>Neoheterodontei</taxon>
        <taxon>Myida</taxon>
        <taxon>Dreissenoidea</taxon>
        <taxon>Dreissenidae</taxon>
        <taxon>Dreissena</taxon>
    </lineage>
</organism>
<keyword evidence="5" id="KW-0862">Zinc</keyword>
<comment type="caution">
    <text evidence="12">The sequence shown here is derived from an EMBL/GenBank/DDBJ whole genome shotgun (WGS) entry which is preliminary data.</text>
</comment>
<feature type="domain" description="C2H2-type" evidence="11">
    <location>
        <begin position="42"/>
        <end position="69"/>
    </location>
</feature>
<evidence type="ECO:0000313" key="13">
    <source>
        <dbReference type="Proteomes" id="UP000828390"/>
    </source>
</evidence>
<protein>
    <recommendedName>
        <fullName evidence="11">C2H2-type domain-containing protein</fullName>
    </recommendedName>
</protein>
<evidence type="ECO:0000256" key="2">
    <source>
        <dbReference type="ARBA" id="ARBA00022723"/>
    </source>
</evidence>
<evidence type="ECO:0000313" key="12">
    <source>
        <dbReference type="EMBL" id="KAH3848727.1"/>
    </source>
</evidence>
<evidence type="ECO:0000256" key="1">
    <source>
        <dbReference type="ARBA" id="ARBA00004123"/>
    </source>
</evidence>
<dbReference type="SUPFAM" id="SSF57667">
    <property type="entry name" value="beta-beta-alpha zinc fingers"/>
    <property type="match status" value="1"/>
</dbReference>
<evidence type="ECO:0000256" key="9">
    <source>
        <dbReference type="ARBA" id="ARBA00038474"/>
    </source>
</evidence>
<dbReference type="Gene3D" id="3.30.160.60">
    <property type="entry name" value="Classic Zinc Finger"/>
    <property type="match status" value="2"/>
</dbReference>
<dbReference type="AlphaFoldDB" id="A0A9D4L110"/>
<dbReference type="GO" id="GO:0008270">
    <property type="term" value="F:zinc ion binding"/>
    <property type="evidence" value="ECO:0007669"/>
    <property type="project" value="UniProtKB-KW"/>
</dbReference>
<keyword evidence="6" id="KW-0805">Transcription regulation</keyword>
<evidence type="ECO:0000256" key="3">
    <source>
        <dbReference type="ARBA" id="ARBA00022737"/>
    </source>
</evidence>
<dbReference type="GO" id="GO:0000978">
    <property type="term" value="F:RNA polymerase II cis-regulatory region sequence-specific DNA binding"/>
    <property type="evidence" value="ECO:0007669"/>
    <property type="project" value="TreeGrafter"/>
</dbReference>
<evidence type="ECO:0000259" key="11">
    <source>
        <dbReference type="PROSITE" id="PS50157"/>
    </source>
</evidence>
<evidence type="ECO:0000256" key="6">
    <source>
        <dbReference type="ARBA" id="ARBA00023015"/>
    </source>
</evidence>
<dbReference type="FunFam" id="3.30.160.60:FF:000130">
    <property type="entry name" value="Spalt-like transcription factor 4"/>
    <property type="match status" value="1"/>
</dbReference>
<sequence>MFQTYLNQPYPSTPESSFSWLFVGRHESGIIVDSITQGFRQFCCPVCAKLFSSRSNIDSHIRMHTGDKPFQCNICSYKSTQKGNLRQHRMAVHNFAE</sequence>
<dbReference type="InterPro" id="IPR013087">
    <property type="entry name" value="Znf_C2H2_type"/>
</dbReference>
<dbReference type="PROSITE" id="PS50157">
    <property type="entry name" value="ZINC_FINGER_C2H2_2"/>
    <property type="match status" value="2"/>
</dbReference>
<dbReference type="InterPro" id="IPR036236">
    <property type="entry name" value="Znf_C2H2_sf"/>
</dbReference>
<evidence type="ECO:0000256" key="5">
    <source>
        <dbReference type="ARBA" id="ARBA00022833"/>
    </source>
</evidence>
<gene>
    <name evidence="12" type="ORF">DPMN_091107</name>
</gene>
<evidence type="ECO:0000256" key="4">
    <source>
        <dbReference type="ARBA" id="ARBA00022771"/>
    </source>
</evidence>
<dbReference type="SMART" id="SM00355">
    <property type="entry name" value="ZnF_C2H2"/>
    <property type="match status" value="2"/>
</dbReference>
<keyword evidence="3" id="KW-0677">Repeat</keyword>
<dbReference type="EMBL" id="JAIWYP010000003">
    <property type="protein sequence ID" value="KAH3848727.1"/>
    <property type="molecule type" value="Genomic_DNA"/>
</dbReference>
<reference evidence="12" key="1">
    <citation type="journal article" date="2019" name="bioRxiv">
        <title>The Genome of the Zebra Mussel, Dreissena polymorpha: A Resource for Invasive Species Research.</title>
        <authorList>
            <person name="McCartney M.A."/>
            <person name="Auch B."/>
            <person name="Kono T."/>
            <person name="Mallez S."/>
            <person name="Zhang Y."/>
            <person name="Obille A."/>
            <person name="Becker A."/>
            <person name="Abrahante J.E."/>
            <person name="Garbe J."/>
            <person name="Badalamenti J.P."/>
            <person name="Herman A."/>
            <person name="Mangelson H."/>
            <person name="Liachko I."/>
            <person name="Sullivan S."/>
            <person name="Sone E.D."/>
            <person name="Koren S."/>
            <person name="Silverstein K.A.T."/>
            <person name="Beckman K.B."/>
            <person name="Gohl D.M."/>
        </authorList>
    </citation>
    <scope>NUCLEOTIDE SEQUENCE</scope>
    <source>
        <strain evidence="12">Duluth1</strain>
        <tissue evidence="12">Whole animal</tissue>
    </source>
</reference>
<dbReference type="InterPro" id="IPR051565">
    <property type="entry name" value="Sal_C2H2-zinc-finger"/>
</dbReference>
<comment type="similarity">
    <text evidence="9">Belongs to the sal C2H2-type zinc-finger protein family.</text>
</comment>
<evidence type="ECO:0000256" key="8">
    <source>
        <dbReference type="ARBA" id="ARBA00023242"/>
    </source>
</evidence>
<evidence type="ECO:0000256" key="7">
    <source>
        <dbReference type="ARBA" id="ARBA00023163"/>
    </source>
</evidence>
<dbReference type="PANTHER" id="PTHR23233:SF84">
    <property type="entry name" value="FI23031P1"/>
    <property type="match status" value="1"/>
</dbReference>
<accession>A0A9D4L110</accession>
<keyword evidence="13" id="KW-1185">Reference proteome</keyword>
<dbReference type="PANTHER" id="PTHR23233">
    <property type="entry name" value="SAL-LIKE PROTEIN"/>
    <property type="match status" value="1"/>
</dbReference>
<keyword evidence="8" id="KW-0539">Nucleus</keyword>
<feature type="domain" description="C2H2-type" evidence="11">
    <location>
        <begin position="70"/>
        <end position="97"/>
    </location>
</feature>
<keyword evidence="2" id="KW-0479">Metal-binding</keyword>
<reference evidence="12" key="2">
    <citation type="submission" date="2020-11" db="EMBL/GenBank/DDBJ databases">
        <authorList>
            <person name="McCartney M.A."/>
            <person name="Auch B."/>
            <person name="Kono T."/>
            <person name="Mallez S."/>
            <person name="Becker A."/>
            <person name="Gohl D.M."/>
            <person name="Silverstein K.A.T."/>
            <person name="Koren S."/>
            <person name="Bechman K.B."/>
            <person name="Herman A."/>
            <person name="Abrahante J.E."/>
            <person name="Garbe J."/>
        </authorList>
    </citation>
    <scope>NUCLEOTIDE SEQUENCE</scope>
    <source>
        <strain evidence="12">Duluth1</strain>
        <tissue evidence="12">Whole animal</tissue>
    </source>
</reference>
<dbReference type="Pfam" id="PF00096">
    <property type="entry name" value="zf-C2H2"/>
    <property type="match status" value="1"/>
</dbReference>
<proteinExistence type="inferred from homology"/>
<comment type="subcellular location">
    <subcellularLocation>
        <location evidence="1">Nucleus</location>
    </subcellularLocation>
</comment>
<keyword evidence="4 10" id="KW-0863">Zinc-finger</keyword>
<name>A0A9D4L110_DREPO</name>
<dbReference type="GO" id="GO:0000981">
    <property type="term" value="F:DNA-binding transcription factor activity, RNA polymerase II-specific"/>
    <property type="evidence" value="ECO:0007669"/>
    <property type="project" value="TreeGrafter"/>
</dbReference>
<dbReference type="GO" id="GO:0005634">
    <property type="term" value="C:nucleus"/>
    <property type="evidence" value="ECO:0007669"/>
    <property type="project" value="UniProtKB-SubCell"/>
</dbReference>